<dbReference type="AlphaFoldDB" id="A0A2W7PEG2"/>
<dbReference type="Gene3D" id="1.20.1250.20">
    <property type="entry name" value="MFS general substrate transporter like domains"/>
    <property type="match status" value="2"/>
</dbReference>
<organism evidence="6 7">
    <name type="scientific">Cupriavidus phytorum</name>
    <dbReference type="NCBI Taxonomy" id="3024399"/>
    <lineage>
        <taxon>Bacteria</taxon>
        <taxon>Pseudomonadati</taxon>
        <taxon>Pseudomonadota</taxon>
        <taxon>Betaproteobacteria</taxon>
        <taxon>Burkholderiales</taxon>
        <taxon>Burkholderiaceae</taxon>
        <taxon>Cupriavidus</taxon>
    </lineage>
</organism>
<keyword evidence="7" id="KW-1185">Reference proteome</keyword>
<feature type="transmembrane region" description="Helical" evidence="4">
    <location>
        <begin position="209"/>
        <end position="230"/>
    </location>
</feature>
<reference evidence="6" key="1">
    <citation type="submission" date="2018-06" db="EMBL/GenBank/DDBJ databases">
        <title>Genomic Encyclopedia of Type Strains, Phase IV (KMG-V): Genome sequencing to study the core and pangenomes of soil and plant-associated prokaryotes.</title>
        <authorList>
            <person name="Whitman W."/>
        </authorList>
    </citation>
    <scope>NUCLEOTIDE SEQUENCE [LARGE SCALE GENOMIC DNA]</scope>
    <source>
        <strain evidence="6">MLR2-44</strain>
    </source>
</reference>
<feature type="transmembrane region" description="Helical" evidence="4">
    <location>
        <begin position="421"/>
        <end position="441"/>
    </location>
</feature>
<evidence type="ECO:0000256" key="1">
    <source>
        <dbReference type="ARBA" id="ARBA00022692"/>
    </source>
</evidence>
<proteinExistence type="predicted"/>
<keyword evidence="1 4" id="KW-0812">Transmembrane</keyword>
<dbReference type="PROSITE" id="PS50850">
    <property type="entry name" value="MFS"/>
    <property type="match status" value="1"/>
</dbReference>
<dbReference type="EMBL" id="QKZN01000002">
    <property type="protein sequence ID" value="PZX32260.1"/>
    <property type="molecule type" value="Genomic_DNA"/>
</dbReference>
<feature type="transmembrane region" description="Helical" evidence="4">
    <location>
        <begin position="394"/>
        <end position="415"/>
    </location>
</feature>
<feature type="transmembrane region" description="Helical" evidence="4">
    <location>
        <begin position="144"/>
        <end position="161"/>
    </location>
</feature>
<comment type="caution">
    <text evidence="6">The sequence shown here is derived from an EMBL/GenBank/DDBJ whole genome shotgun (WGS) entry which is preliminary data.</text>
</comment>
<feature type="transmembrane region" description="Helical" evidence="4">
    <location>
        <begin position="333"/>
        <end position="350"/>
    </location>
</feature>
<evidence type="ECO:0000313" key="6">
    <source>
        <dbReference type="EMBL" id="PZX32260.1"/>
    </source>
</evidence>
<evidence type="ECO:0000256" key="4">
    <source>
        <dbReference type="SAM" id="Phobius"/>
    </source>
</evidence>
<evidence type="ECO:0000313" key="7">
    <source>
        <dbReference type="Proteomes" id="UP000249638"/>
    </source>
</evidence>
<keyword evidence="3 4" id="KW-0472">Membrane</keyword>
<dbReference type="Proteomes" id="UP000249638">
    <property type="component" value="Unassembled WGS sequence"/>
</dbReference>
<feature type="transmembrane region" description="Helical" evidence="4">
    <location>
        <begin position="182"/>
        <end position="203"/>
    </location>
</feature>
<name>A0A2W7PEG2_9BURK</name>
<accession>A0A2W7PEG2</accession>
<dbReference type="PANTHER" id="PTHR43129">
    <property type="entry name" value="FOSMIDOMYCIN RESISTANCE PROTEIN"/>
    <property type="match status" value="1"/>
</dbReference>
<evidence type="ECO:0000256" key="2">
    <source>
        <dbReference type="ARBA" id="ARBA00022989"/>
    </source>
</evidence>
<dbReference type="InterPro" id="IPR020846">
    <property type="entry name" value="MFS_dom"/>
</dbReference>
<dbReference type="GO" id="GO:0022857">
    <property type="term" value="F:transmembrane transporter activity"/>
    <property type="evidence" value="ECO:0007669"/>
    <property type="project" value="InterPro"/>
</dbReference>
<sequence>MAATCQQRTGVFLYDAGFGPYFFARRPAHRIAPPTARAMSIAALEPTPNSLRHDAQVIGLVGLAHGVSHFYHLLLAPLFPWIKAEFGLSYAELGLLMTVFFAVSAVVQTASGFVVDRFGARPVLFGGLACLGAAALLLSASGGYAGLLFGAAVAGLGNGVFHPADFTLLNKHVSQPRLGHAFSVHGISGNLGWAAAPLFLVAIANLASWRVALAAASAVAFIVLAVLVALRHVLDPREVQGAVGRPAARTAAAGGSVLGFLRLPQVWVCWGFFLLTTFSAAGIQSFAPTALTYLYGMPFTLATASYTVYMLCSAGGMIVGGFAASRTSNHDRLIAVSFTVSGLMAVLVGLNLVPALLVPVLMGVIGFGAGTAGPSRDLLVRAAAPAGATGRVYGVVYSGLDIGLACGPLFFGALMDARLPAWVFFMIGGFQLLSIFTAVTVGNGNRSRSQAAGRAEAA</sequence>
<keyword evidence="2 4" id="KW-1133">Transmembrane helix</keyword>
<dbReference type="PANTHER" id="PTHR43129:SF1">
    <property type="entry name" value="FOSMIDOMYCIN RESISTANCE PROTEIN"/>
    <property type="match status" value="1"/>
</dbReference>
<evidence type="ECO:0000259" key="5">
    <source>
        <dbReference type="PROSITE" id="PS50850"/>
    </source>
</evidence>
<dbReference type="InterPro" id="IPR036259">
    <property type="entry name" value="MFS_trans_sf"/>
</dbReference>
<feature type="transmembrane region" description="Helical" evidence="4">
    <location>
        <begin position="266"/>
        <end position="286"/>
    </location>
</feature>
<dbReference type="GO" id="GO:0005886">
    <property type="term" value="C:plasma membrane"/>
    <property type="evidence" value="ECO:0007669"/>
    <property type="project" value="TreeGrafter"/>
</dbReference>
<feature type="transmembrane region" description="Helical" evidence="4">
    <location>
        <begin position="119"/>
        <end position="138"/>
    </location>
</feature>
<dbReference type="Pfam" id="PF07690">
    <property type="entry name" value="MFS_1"/>
    <property type="match status" value="1"/>
</dbReference>
<feature type="transmembrane region" description="Helical" evidence="4">
    <location>
        <begin position="57"/>
        <end position="82"/>
    </location>
</feature>
<feature type="transmembrane region" description="Helical" evidence="4">
    <location>
        <begin position="88"/>
        <end position="107"/>
    </location>
</feature>
<protein>
    <submittedName>
        <fullName evidence="6">Sugar phosphate permease</fullName>
    </submittedName>
</protein>
<feature type="transmembrane region" description="Helical" evidence="4">
    <location>
        <begin position="356"/>
        <end position="373"/>
    </location>
</feature>
<dbReference type="InterPro" id="IPR011701">
    <property type="entry name" value="MFS"/>
</dbReference>
<feature type="transmembrane region" description="Helical" evidence="4">
    <location>
        <begin position="306"/>
        <end position="324"/>
    </location>
</feature>
<gene>
    <name evidence="6" type="ORF">C7416_102433</name>
</gene>
<feature type="domain" description="Major facilitator superfamily (MFS) profile" evidence="5">
    <location>
        <begin position="57"/>
        <end position="446"/>
    </location>
</feature>
<evidence type="ECO:0000256" key="3">
    <source>
        <dbReference type="ARBA" id="ARBA00023136"/>
    </source>
</evidence>
<dbReference type="SUPFAM" id="SSF103473">
    <property type="entry name" value="MFS general substrate transporter"/>
    <property type="match status" value="1"/>
</dbReference>